<gene>
    <name evidence="2" type="ORF">LHGZ1_1986</name>
</gene>
<name>A0A248LJ85_9NEIS</name>
<evidence type="ECO:0000259" key="1">
    <source>
        <dbReference type="Pfam" id="PF05433"/>
    </source>
</evidence>
<organism evidence="2 3">
    <name type="scientific">Laribacter hongkongensis</name>
    <dbReference type="NCBI Taxonomy" id="168471"/>
    <lineage>
        <taxon>Bacteria</taxon>
        <taxon>Pseudomonadati</taxon>
        <taxon>Pseudomonadota</taxon>
        <taxon>Betaproteobacteria</taxon>
        <taxon>Neisseriales</taxon>
        <taxon>Aquaspirillaceae</taxon>
        <taxon>Laribacter</taxon>
    </lineage>
</organism>
<accession>A0A248LJ85</accession>
<dbReference type="GO" id="GO:0019867">
    <property type="term" value="C:outer membrane"/>
    <property type="evidence" value="ECO:0007669"/>
    <property type="project" value="InterPro"/>
</dbReference>
<protein>
    <recommendedName>
        <fullName evidence="1">Glycine zipper 2TM domain-containing protein</fullName>
    </recommendedName>
</protein>
<evidence type="ECO:0000313" key="3">
    <source>
        <dbReference type="Proteomes" id="UP000197424"/>
    </source>
</evidence>
<dbReference type="AlphaFoldDB" id="A0A248LJ85"/>
<reference evidence="3" key="1">
    <citation type="submission" date="2017-06" db="EMBL/GenBank/DDBJ databases">
        <title>Whole genome sequence of Laribacter hongkongensis LHGZ1.</title>
        <authorList>
            <person name="Chen D."/>
            <person name="Wu H."/>
            <person name="Chen J."/>
        </authorList>
    </citation>
    <scope>NUCLEOTIDE SEQUENCE [LARGE SCALE GENOMIC DNA]</scope>
    <source>
        <strain evidence="3">LHGZ1</strain>
    </source>
</reference>
<dbReference type="InterPro" id="IPR008816">
    <property type="entry name" value="Gly_zipper_2TM_dom"/>
</dbReference>
<dbReference type="EMBL" id="CP022115">
    <property type="protein sequence ID" value="ASJ24817.1"/>
    <property type="molecule type" value="Genomic_DNA"/>
</dbReference>
<dbReference type="Proteomes" id="UP000197424">
    <property type="component" value="Chromosome"/>
</dbReference>
<dbReference type="Pfam" id="PF05433">
    <property type="entry name" value="Rick_17kDa_Anti"/>
    <property type="match status" value="1"/>
</dbReference>
<feature type="domain" description="Glycine zipper 2TM" evidence="1">
    <location>
        <begin position="63"/>
        <end position="99"/>
    </location>
</feature>
<dbReference type="OMA" id="AGCADMT"/>
<proteinExistence type="predicted"/>
<sequence>MNFYGLASIQATDPPTESGPVVCRESLDQEITMSRKLTTSLLLLTLMGSLAGCAGMSRSERNTVAGAAIGGVAGSVLTDGSALGTVGGAAIGGLIGNKVK</sequence>
<evidence type="ECO:0000313" key="2">
    <source>
        <dbReference type="EMBL" id="ASJ24817.1"/>
    </source>
</evidence>